<evidence type="ECO:0000256" key="2">
    <source>
        <dbReference type="ARBA" id="ARBA00008017"/>
    </source>
</evidence>
<dbReference type="PANTHER" id="PTHR31323">
    <property type="entry name" value="MECHANOSENSITIVE ION CHANNEL PROTEIN MSY2"/>
    <property type="match status" value="1"/>
</dbReference>
<proteinExistence type="inferred from homology"/>
<feature type="compositionally biased region" description="Polar residues" evidence="8">
    <location>
        <begin position="53"/>
        <end position="79"/>
    </location>
</feature>
<evidence type="ECO:0000256" key="8">
    <source>
        <dbReference type="SAM" id="MobiDB-lite"/>
    </source>
</evidence>
<feature type="region of interest" description="Disordered" evidence="8">
    <location>
        <begin position="791"/>
        <end position="811"/>
    </location>
</feature>
<keyword evidence="12" id="KW-1185">Reference proteome</keyword>
<feature type="compositionally biased region" description="Basic residues" evidence="8">
    <location>
        <begin position="142"/>
        <end position="156"/>
    </location>
</feature>
<dbReference type="InterPro" id="IPR002048">
    <property type="entry name" value="EF_hand_dom"/>
</dbReference>
<keyword evidence="6 7" id="KW-0472">Membrane</keyword>
<name>A0A0J9XGY8_GEOCN</name>
<keyword evidence="5 9" id="KW-1133">Transmembrane helix</keyword>
<dbReference type="EMBL" id="CCBN010000014">
    <property type="protein sequence ID" value="CDO56186.1"/>
    <property type="molecule type" value="Genomic_DNA"/>
</dbReference>
<dbReference type="InterPro" id="IPR010920">
    <property type="entry name" value="LSM_dom_sf"/>
</dbReference>
<dbReference type="Gene3D" id="2.30.30.60">
    <property type="match status" value="1"/>
</dbReference>
<evidence type="ECO:0000256" key="5">
    <source>
        <dbReference type="ARBA" id="ARBA00022989"/>
    </source>
</evidence>
<dbReference type="GO" id="GO:0006874">
    <property type="term" value="P:intracellular calcium ion homeostasis"/>
    <property type="evidence" value="ECO:0007669"/>
    <property type="project" value="TreeGrafter"/>
</dbReference>
<reference evidence="11" key="1">
    <citation type="submission" date="2014-03" db="EMBL/GenBank/DDBJ databases">
        <authorList>
            <person name="Casaregola S."/>
        </authorList>
    </citation>
    <scope>NUCLEOTIDE SEQUENCE [LARGE SCALE GENOMIC DNA]</scope>
    <source>
        <strain evidence="11">CLIB 918</strain>
    </source>
</reference>
<feature type="domain" description="EF-hand" evidence="10">
    <location>
        <begin position="498"/>
        <end position="533"/>
    </location>
</feature>
<evidence type="ECO:0000256" key="7">
    <source>
        <dbReference type="PIRNR" id="PIRNR017209"/>
    </source>
</evidence>
<dbReference type="PANTHER" id="PTHR31323:SF14">
    <property type="entry name" value="MECHANOSENSITIVE ION CHANNEL PROTEIN MSY2"/>
    <property type="match status" value="1"/>
</dbReference>
<feature type="compositionally biased region" description="Low complexity" evidence="8">
    <location>
        <begin position="830"/>
        <end position="846"/>
    </location>
</feature>
<dbReference type="PROSITE" id="PS00018">
    <property type="entry name" value="EF_HAND_1"/>
    <property type="match status" value="1"/>
</dbReference>
<feature type="transmembrane region" description="Helical" evidence="9">
    <location>
        <begin position="186"/>
        <end position="208"/>
    </location>
</feature>
<accession>A0A0J9XGY8</accession>
<gene>
    <name evidence="11" type="ORF">BN980_GECA14s00648g</name>
</gene>
<dbReference type="Proteomes" id="UP000242525">
    <property type="component" value="Unassembled WGS sequence"/>
</dbReference>
<feature type="transmembrane region" description="Helical" evidence="9">
    <location>
        <begin position="554"/>
        <end position="580"/>
    </location>
</feature>
<evidence type="ECO:0000256" key="1">
    <source>
        <dbReference type="ARBA" id="ARBA00004127"/>
    </source>
</evidence>
<dbReference type="InterPro" id="IPR018247">
    <property type="entry name" value="EF_Hand_1_Ca_BS"/>
</dbReference>
<comment type="caution">
    <text evidence="11">The sequence shown here is derived from an EMBL/GenBank/DDBJ whole genome shotgun (WGS) entry which is preliminary data.</text>
</comment>
<comment type="similarity">
    <text evidence="2 7">Belongs to the MscS (TC 1.A.23) family.</text>
</comment>
<dbReference type="InterPro" id="IPR006685">
    <property type="entry name" value="MscS_channel_2nd"/>
</dbReference>
<evidence type="ECO:0000313" key="12">
    <source>
        <dbReference type="Proteomes" id="UP000242525"/>
    </source>
</evidence>
<sequence length="868" mass="95575">MTEGGDFDNGYGGDSFNLINIPRHRSPSNSFTSDDEHRNFPGNTSMGRAASIGPSQTASQRKSSASLARTPSTAHSTGGHSFRPHENPFAATLNTVEEEKYECSDSSDDELVEIKHVIPDIKTDNITAYANETGDEGERNGQGHKRRGLRHYARKKSSSSSRVNRVITWARQWVLRFIQFSLLTRCFFYWVPLAIILFVPLAVGAWAYPQARLGEARLMWIFVWLEIVWGSLWISRIVAASFPSIYKFLTSIVAPGMKKYKSVLEALQLPISLVIWALISLCTFLPVMTVSTPDGSKLWQRVIQNILVALLISSLMFLGERLVIHLISVSFHKTRFSNRIKENKQAIKMISDLLYVACIPFPPFCPEFSDEDLQLQSGKFMSLGGRNKKLAEFDGGAANGNNGIGNISNKIASSHNLQRLVGKVNHAVDFAASTIGKVARGQALDSDDVRIWVNSVVSSAMSSKYIAEVLARRIWMSLVLEGSDSLTVGDLVEVLGEERRKDCETVFRLLDLDGNGDLTLEEMCSAVVEIRHEHKAIYNSLKDVDSAIKKLHSVLLFVILIIIIVIFIGMLAPSASAVLATLGSTILAMSFVFSVTAQEILASCVFLFVKHPLDVGDRVDINGDSFFVKEISLLFTVFTRTGDNTIVQAPNSVLNTLWIDNLSRSGPQCFAIKLYVGLPDTSLAQIQAFKERVNQFVLDNPKDYFENPFISCTDLPDLDRVCLYLSVTFTNNFSDGGMFSTRRNQLIEFVGRLINDLGLRVPRREDTSATDPGLPLNIAGMSAEIGGIGVDNAETSEDKPHSTGKRPVRGLMGFAPDAPEPVFTETGVDHSAPGAGQQSQAASAHGYTTGSMFSGVSRSFTTGRRRNI</sequence>
<dbReference type="GO" id="GO:0005262">
    <property type="term" value="F:calcium channel activity"/>
    <property type="evidence" value="ECO:0007669"/>
    <property type="project" value="TreeGrafter"/>
</dbReference>
<keyword evidence="3 9" id="KW-0812">Transmembrane</keyword>
<dbReference type="GO" id="GO:0005509">
    <property type="term" value="F:calcium ion binding"/>
    <property type="evidence" value="ECO:0007669"/>
    <property type="project" value="InterPro"/>
</dbReference>
<dbReference type="SUPFAM" id="SSF50182">
    <property type="entry name" value="Sm-like ribonucleoproteins"/>
    <property type="match status" value="1"/>
</dbReference>
<evidence type="ECO:0000256" key="9">
    <source>
        <dbReference type="SAM" id="Phobius"/>
    </source>
</evidence>
<comment type="subcellular location">
    <subcellularLocation>
        <location evidence="1">Endomembrane system</location>
        <topology evidence="1">Multi-pass membrane protein</topology>
    </subcellularLocation>
    <subcellularLocation>
        <location evidence="7">Endoplasmic reticulum membrane</location>
    </subcellularLocation>
</comment>
<evidence type="ECO:0000313" key="11">
    <source>
        <dbReference type="EMBL" id="CDO56186.1"/>
    </source>
</evidence>
<feature type="transmembrane region" description="Helical" evidence="9">
    <location>
        <begin position="263"/>
        <end position="286"/>
    </location>
</feature>
<dbReference type="PROSITE" id="PS50222">
    <property type="entry name" value="EF_HAND_2"/>
    <property type="match status" value="1"/>
</dbReference>
<protein>
    <recommendedName>
        <fullName evidence="7">Mechanosensitive ion channel protein</fullName>
    </recommendedName>
</protein>
<feature type="region of interest" description="Disordered" evidence="8">
    <location>
        <begin position="132"/>
        <end position="156"/>
    </location>
</feature>
<feature type="region of interest" description="Disordered" evidence="8">
    <location>
        <begin position="1"/>
        <end position="87"/>
    </location>
</feature>
<dbReference type="OrthoDB" id="544685at2759"/>
<dbReference type="InterPro" id="IPR058650">
    <property type="entry name" value="Msy1/2-like"/>
</dbReference>
<feature type="transmembrane region" description="Helical" evidence="9">
    <location>
        <begin position="306"/>
        <end position="331"/>
    </location>
</feature>
<dbReference type="InterPro" id="IPR011992">
    <property type="entry name" value="EF-hand-dom_pair"/>
</dbReference>
<dbReference type="GO" id="GO:0005789">
    <property type="term" value="C:endoplasmic reticulum membrane"/>
    <property type="evidence" value="ECO:0007669"/>
    <property type="project" value="UniProtKB-SubCell"/>
</dbReference>
<evidence type="ECO:0000256" key="3">
    <source>
        <dbReference type="ARBA" id="ARBA00022692"/>
    </source>
</evidence>
<feature type="region of interest" description="Disordered" evidence="8">
    <location>
        <begin position="826"/>
        <end position="868"/>
    </location>
</feature>
<feature type="transmembrane region" description="Helical" evidence="9">
    <location>
        <begin position="220"/>
        <end position="242"/>
    </location>
</feature>
<dbReference type="PIRSF" id="PIRSF017209">
    <property type="entry name" value="Memb_At2g17000_prd"/>
    <property type="match status" value="1"/>
</dbReference>
<keyword evidence="4" id="KW-0106">Calcium</keyword>
<feature type="transmembrane region" description="Helical" evidence="9">
    <location>
        <begin position="586"/>
        <end position="609"/>
    </location>
</feature>
<dbReference type="STRING" id="1173061.A0A0J9XGY8"/>
<dbReference type="InterPro" id="IPR016688">
    <property type="entry name" value="MscS-like_plants/fungi"/>
</dbReference>
<organism evidence="11 12">
    <name type="scientific">Geotrichum candidum</name>
    <name type="common">Oospora lactis</name>
    <name type="synonym">Dipodascus geotrichum</name>
    <dbReference type="NCBI Taxonomy" id="1173061"/>
    <lineage>
        <taxon>Eukaryota</taxon>
        <taxon>Fungi</taxon>
        <taxon>Dikarya</taxon>
        <taxon>Ascomycota</taxon>
        <taxon>Saccharomycotina</taxon>
        <taxon>Dipodascomycetes</taxon>
        <taxon>Dipodascales</taxon>
        <taxon>Dipodascaceae</taxon>
        <taxon>Geotrichum</taxon>
    </lineage>
</organism>
<dbReference type="InterPro" id="IPR023408">
    <property type="entry name" value="MscS_beta-dom_sf"/>
</dbReference>
<dbReference type="SUPFAM" id="SSF47473">
    <property type="entry name" value="EF-hand"/>
    <property type="match status" value="1"/>
</dbReference>
<dbReference type="Gene3D" id="1.10.238.10">
    <property type="entry name" value="EF-hand"/>
    <property type="match status" value="1"/>
</dbReference>
<evidence type="ECO:0000256" key="4">
    <source>
        <dbReference type="ARBA" id="ARBA00022837"/>
    </source>
</evidence>
<dbReference type="Pfam" id="PF25886">
    <property type="entry name" value="Msy1"/>
    <property type="match status" value="1"/>
</dbReference>
<keyword evidence="7" id="KW-0256">Endoplasmic reticulum</keyword>
<dbReference type="Pfam" id="PF00924">
    <property type="entry name" value="MS_channel_2nd"/>
    <property type="match status" value="1"/>
</dbReference>
<evidence type="ECO:0000256" key="6">
    <source>
        <dbReference type="ARBA" id="ARBA00023136"/>
    </source>
</evidence>
<evidence type="ECO:0000259" key="10">
    <source>
        <dbReference type="PROSITE" id="PS50222"/>
    </source>
</evidence>
<feature type="compositionally biased region" description="Polar residues" evidence="8">
    <location>
        <begin position="848"/>
        <end position="862"/>
    </location>
</feature>
<dbReference type="AlphaFoldDB" id="A0A0J9XGY8"/>